<accession>A0A955L1D9</accession>
<evidence type="ECO:0000259" key="9">
    <source>
        <dbReference type="Pfam" id="PF00266"/>
    </source>
</evidence>
<evidence type="ECO:0000313" key="11">
    <source>
        <dbReference type="Proteomes" id="UP000745577"/>
    </source>
</evidence>
<dbReference type="GO" id="GO:0006534">
    <property type="term" value="P:cysteine metabolic process"/>
    <property type="evidence" value="ECO:0007669"/>
    <property type="project" value="UniProtKB-UniRule"/>
</dbReference>
<gene>
    <name evidence="10" type="ORF">KC675_04315</name>
</gene>
<dbReference type="Pfam" id="PF00266">
    <property type="entry name" value="Aminotran_5"/>
    <property type="match status" value="1"/>
</dbReference>
<dbReference type="SUPFAM" id="SSF53383">
    <property type="entry name" value="PLP-dependent transferases"/>
    <property type="match status" value="1"/>
</dbReference>
<evidence type="ECO:0000256" key="2">
    <source>
        <dbReference type="ARBA" id="ARBA00010447"/>
    </source>
</evidence>
<sequence length="406" mass="45949">MQKTDFPIFRNYPELVYLDNAATSQKPQAVIDAVKDFYENKNSNVHRGIHSLAERATLEFENARNNIAQFIGADPIEVIFTSGTTESINLIAQMLFEHYENTNEKKTILLSEMEHHSNILPWQLLAGRLGWELEYVRLTSEYELDLEDLIDKIKKRDVSILSLTHMSNVLGTINNLDEIFSKVKNISPRTFCIGDGAQYIPHHKFDLTKNNNIDFYVFSGHKIMGPTGIGILYGKKKLLETLNPSKVGGGMISKVERNSFSTSELPEKFEAGTPNIAGAIGLSAVINYFSELNESKVENHMSELTNFTLNELNNIDELTLYGPQNLIKRGPVFSFSIDGIHPHDISQILDQDGIAIRAGHHCCQILHREILKIPASARVSLYLYNDIEEIKKLSISIKKLITQFKR</sequence>
<evidence type="ECO:0000256" key="1">
    <source>
        <dbReference type="ARBA" id="ARBA00001933"/>
    </source>
</evidence>
<comment type="similarity">
    <text evidence="2 8">Belongs to the class-V pyridoxal-phosphate-dependent aminotransferase family. Csd subfamily.</text>
</comment>
<dbReference type="InterPro" id="IPR000192">
    <property type="entry name" value="Aminotrans_V_dom"/>
</dbReference>
<dbReference type="Gene3D" id="3.90.1150.10">
    <property type="entry name" value="Aspartate Aminotransferase, domain 1"/>
    <property type="match status" value="1"/>
</dbReference>
<reference evidence="10" key="1">
    <citation type="submission" date="2020-04" db="EMBL/GenBank/DDBJ databases">
        <authorList>
            <person name="Zhang T."/>
        </authorList>
    </citation>
    <scope>NUCLEOTIDE SEQUENCE</scope>
    <source>
        <strain evidence="10">HKST-UBA15</strain>
    </source>
</reference>
<dbReference type="PROSITE" id="PS00595">
    <property type="entry name" value="AA_TRANSFER_CLASS_5"/>
    <property type="match status" value="1"/>
</dbReference>
<dbReference type="Proteomes" id="UP000745577">
    <property type="component" value="Unassembled WGS sequence"/>
</dbReference>
<dbReference type="InterPro" id="IPR010970">
    <property type="entry name" value="Cys_dSase_SufS"/>
</dbReference>
<evidence type="ECO:0000256" key="7">
    <source>
        <dbReference type="RuleBase" id="RU004504"/>
    </source>
</evidence>
<dbReference type="InterPro" id="IPR015424">
    <property type="entry name" value="PyrdxlP-dep_Trfase"/>
</dbReference>
<proteinExistence type="inferred from homology"/>
<organism evidence="10 11">
    <name type="scientific">Candidatus Dojkabacteria bacterium</name>
    <dbReference type="NCBI Taxonomy" id="2099670"/>
    <lineage>
        <taxon>Bacteria</taxon>
        <taxon>Candidatus Dojkabacteria</taxon>
    </lineage>
</organism>
<evidence type="ECO:0000256" key="4">
    <source>
        <dbReference type="ARBA" id="ARBA00022679"/>
    </source>
</evidence>
<reference evidence="10" key="2">
    <citation type="journal article" date="2021" name="Microbiome">
        <title>Successional dynamics and alternative stable states in a saline activated sludge microbial community over 9 years.</title>
        <authorList>
            <person name="Wang Y."/>
            <person name="Ye J."/>
            <person name="Ju F."/>
            <person name="Liu L."/>
            <person name="Boyd J.A."/>
            <person name="Deng Y."/>
            <person name="Parks D.H."/>
            <person name="Jiang X."/>
            <person name="Yin X."/>
            <person name="Woodcroft B.J."/>
            <person name="Tyson G.W."/>
            <person name="Hugenholtz P."/>
            <person name="Polz M.F."/>
            <person name="Zhang T."/>
        </authorList>
    </citation>
    <scope>NUCLEOTIDE SEQUENCE</scope>
    <source>
        <strain evidence="10">HKST-UBA15</strain>
    </source>
</reference>
<evidence type="ECO:0000313" key="10">
    <source>
        <dbReference type="EMBL" id="MCA9380375.1"/>
    </source>
</evidence>
<dbReference type="NCBIfam" id="TIGR01979">
    <property type="entry name" value="sufS"/>
    <property type="match status" value="1"/>
</dbReference>
<dbReference type="AlphaFoldDB" id="A0A955L1D9"/>
<evidence type="ECO:0000256" key="8">
    <source>
        <dbReference type="RuleBase" id="RU004506"/>
    </source>
</evidence>
<dbReference type="InterPro" id="IPR015422">
    <property type="entry name" value="PyrdxlP-dep_Trfase_small"/>
</dbReference>
<evidence type="ECO:0000256" key="5">
    <source>
        <dbReference type="ARBA" id="ARBA00022898"/>
    </source>
</evidence>
<dbReference type="InterPro" id="IPR020578">
    <property type="entry name" value="Aminotrans_V_PyrdxlP_BS"/>
</dbReference>
<keyword evidence="5 8" id="KW-0663">Pyridoxal phosphate</keyword>
<comment type="function">
    <text evidence="8">Catalyzes the removal of elemental sulfur and selenium atoms from L-cysteine, L-cystine, L-selenocysteine, and L-selenocystine to produce L-alanine.</text>
</comment>
<dbReference type="GO" id="GO:0030170">
    <property type="term" value="F:pyridoxal phosphate binding"/>
    <property type="evidence" value="ECO:0007669"/>
    <property type="project" value="UniProtKB-UniRule"/>
</dbReference>
<dbReference type="PANTHER" id="PTHR43586:SF8">
    <property type="entry name" value="CYSTEINE DESULFURASE 1, CHLOROPLASTIC"/>
    <property type="match status" value="1"/>
</dbReference>
<dbReference type="Gene3D" id="3.40.640.10">
    <property type="entry name" value="Type I PLP-dependent aspartate aminotransferase-like (Major domain)"/>
    <property type="match status" value="1"/>
</dbReference>
<dbReference type="CDD" id="cd06453">
    <property type="entry name" value="SufS_like"/>
    <property type="match status" value="1"/>
</dbReference>
<name>A0A955L1D9_9BACT</name>
<dbReference type="EC" id="2.8.1.7" evidence="3 8"/>
<dbReference type="PANTHER" id="PTHR43586">
    <property type="entry name" value="CYSTEINE DESULFURASE"/>
    <property type="match status" value="1"/>
</dbReference>
<evidence type="ECO:0000256" key="6">
    <source>
        <dbReference type="ARBA" id="ARBA00050776"/>
    </source>
</evidence>
<comment type="catalytic activity">
    <reaction evidence="6 8">
        <text>(sulfur carrier)-H + L-cysteine = (sulfur carrier)-SH + L-alanine</text>
        <dbReference type="Rhea" id="RHEA:43892"/>
        <dbReference type="Rhea" id="RHEA-COMP:14737"/>
        <dbReference type="Rhea" id="RHEA-COMP:14739"/>
        <dbReference type="ChEBI" id="CHEBI:29917"/>
        <dbReference type="ChEBI" id="CHEBI:35235"/>
        <dbReference type="ChEBI" id="CHEBI:57972"/>
        <dbReference type="ChEBI" id="CHEBI:64428"/>
        <dbReference type="EC" id="2.8.1.7"/>
    </reaction>
</comment>
<dbReference type="InterPro" id="IPR015421">
    <property type="entry name" value="PyrdxlP-dep_Trfase_major"/>
</dbReference>
<feature type="domain" description="Aminotransferase class V" evidence="9">
    <location>
        <begin position="16"/>
        <end position="393"/>
    </location>
</feature>
<evidence type="ECO:0000256" key="3">
    <source>
        <dbReference type="ARBA" id="ARBA00012239"/>
    </source>
</evidence>
<protein>
    <recommendedName>
        <fullName evidence="3 8">Cysteine desulfurase</fullName>
        <ecNumber evidence="3 8">2.8.1.7</ecNumber>
    </recommendedName>
</protein>
<dbReference type="GO" id="GO:0031071">
    <property type="term" value="F:cysteine desulfurase activity"/>
    <property type="evidence" value="ECO:0007669"/>
    <property type="project" value="UniProtKB-UniRule"/>
</dbReference>
<dbReference type="EMBL" id="JAGQLL010000053">
    <property type="protein sequence ID" value="MCA9380375.1"/>
    <property type="molecule type" value="Genomic_DNA"/>
</dbReference>
<comment type="cofactor">
    <cofactor evidence="1 7">
        <name>pyridoxal 5'-phosphate</name>
        <dbReference type="ChEBI" id="CHEBI:597326"/>
    </cofactor>
</comment>
<keyword evidence="4 8" id="KW-0808">Transferase</keyword>
<comment type="caution">
    <text evidence="10">The sequence shown here is derived from an EMBL/GenBank/DDBJ whole genome shotgun (WGS) entry which is preliminary data.</text>
</comment>